<protein>
    <submittedName>
        <fullName evidence="2">MlaE family lipid ABC transporter permease subunit</fullName>
    </submittedName>
</protein>
<proteinExistence type="inferred from homology"/>
<dbReference type="GO" id="GO:0043190">
    <property type="term" value="C:ATP-binding cassette (ABC) transporter complex"/>
    <property type="evidence" value="ECO:0007669"/>
    <property type="project" value="InterPro"/>
</dbReference>
<evidence type="ECO:0000256" key="1">
    <source>
        <dbReference type="RuleBase" id="RU362044"/>
    </source>
</evidence>
<feature type="transmembrane region" description="Helical" evidence="1">
    <location>
        <begin position="329"/>
        <end position="359"/>
    </location>
</feature>
<evidence type="ECO:0000313" key="3">
    <source>
        <dbReference type="Proteomes" id="UP000632828"/>
    </source>
</evidence>
<evidence type="ECO:0000313" key="2">
    <source>
        <dbReference type="EMBL" id="MBD1399147.1"/>
    </source>
</evidence>
<feature type="transmembrane region" description="Helical" evidence="1">
    <location>
        <begin position="297"/>
        <end position="317"/>
    </location>
</feature>
<accession>A0A8J6QWK3</accession>
<dbReference type="Pfam" id="PF02405">
    <property type="entry name" value="MlaE"/>
    <property type="match status" value="1"/>
</dbReference>
<dbReference type="EMBL" id="JACWUN010000001">
    <property type="protein sequence ID" value="MBD1399147.1"/>
    <property type="molecule type" value="Genomic_DNA"/>
</dbReference>
<dbReference type="Proteomes" id="UP000632828">
    <property type="component" value="Unassembled WGS sequence"/>
</dbReference>
<comment type="caution">
    <text evidence="1">Lacks conserved residue(s) required for the propagation of feature annotation.</text>
</comment>
<keyword evidence="1" id="KW-1133">Transmembrane helix</keyword>
<gene>
    <name evidence="2" type="ORF">ICT70_00510</name>
</gene>
<organism evidence="2 3">
    <name type="scientific">Pelovirga terrestris</name>
    <dbReference type="NCBI Taxonomy" id="2771352"/>
    <lineage>
        <taxon>Bacteria</taxon>
        <taxon>Pseudomonadati</taxon>
        <taxon>Thermodesulfobacteriota</taxon>
        <taxon>Desulfuromonadia</taxon>
        <taxon>Geobacterales</taxon>
        <taxon>Geobacteraceae</taxon>
        <taxon>Pelovirga</taxon>
    </lineage>
</organism>
<dbReference type="NCBIfam" id="TIGR00056">
    <property type="entry name" value="MlaE family lipid ABC transporter permease subunit"/>
    <property type="match status" value="1"/>
</dbReference>
<feature type="transmembrane region" description="Helical" evidence="1">
    <location>
        <begin position="143"/>
        <end position="171"/>
    </location>
</feature>
<name>A0A8J6QWK3_9BACT</name>
<keyword evidence="1" id="KW-0812">Transmembrane</keyword>
<dbReference type="RefSeq" id="WP_191153422.1">
    <property type="nucleotide sequence ID" value="NZ_JACWUN010000001.1"/>
</dbReference>
<comment type="caution">
    <text evidence="2">The sequence shown here is derived from an EMBL/GenBank/DDBJ whole genome shotgun (WGS) entry which is preliminary data.</text>
</comment>
<keyword evidence="1" id="KW-0472">Membrane</keyword>
<comment type="similarity">
    <text evidence="1">Belongs to the MlaE permease family.</text>
</comment>
<dbReference type="PANTHER" id="PTHR30188:SF3">
    <property type="entry name" value="ABC TRANSPORTER PERMEASE"/>
    <property type="match status" value="1"/>
</dbReference>
<keyword evidence="3" id="KW-1185">Reference proteome</keyword>
<reference evidence="2" key="1">
    <citation type="submission" date="2020-09" db="EMBL/GenBank/DDBJ databases">
        <title>Pelobacter alkaliphilus sp. nov., a novel anaerobic arsenate-reducing bacterium from terrestrial mud volcano.</title>
        <authorList>
            <person name="Khomyakova M.A."/>
            <person name="Merkel A.Y."/>
            <person name="Slobodkin A.I."/>
        </authorList>
    </citation>
    <scope>NUCLEOTIDE SEQUENCE</scope>
    <source>
        <strain evidence="2">M08fum</strain>
    </source>
</reference>
<dbReference type="InterPro" id="IPR030802">
    <property type="entry name" value="Permease_MalE"/>
</dbReference>
<dbReference type="PANTHER" id="PTHR30188">
    <property type="entry name" value="ABC TRANSPORTER PERMEASE PROTEIN-RELATED"/>
    <property type="match status" value="1"/>
</dbReference>
<dbReference type="InterPro" id="IPR003453">
    <property type="entry name" value="ABC_MlaE_roteobac"/>
</dbReference>
<sequence length="360" mass="38758">MLLHLVGDWSYSAGIPAVPPLLHHINNTKTTTIAFNAEQLQAWDSGLMTFLIELIDHCKQNNILIDKTHLPQGARRLLKLAYAVPERKGARRTILGQPVLAKIGTVTIEMHRSWNDMLTFIGDMGKATLNLARGRARLRLSDLFYQIEAAGPSALMIITLISTLVGMILAFVGAVQLRLFGAEIFIANLVGLGMAREMGAIMTAIIMAGRSGSAYAAQIGTMQVNEEIDALRTMGISPIEFLVLPRLLALCITMPLLCIYSIFMGIFGGAVVSAGLFDVSFYQYYLQIQDFVELKHFIIGILKAAVFGVLVAGSGCFRGLQCGRSASAVGFAATSAVVTSLVLIIVADAIITVACQVLGV</sequence>
<feature type="transmembrane region" description="Helical" evidence="1">
    <location>
        <begin position="247"/>
        <end position="277"/>
    </location>
</feature>
<dbReference type="GO" id="GO:0005548">
    <property type="term" value="F:phospholipid transporter activity"/>
    <property type="evidence" value="ECO:0007669"/>
    <property type="project" value="TreeGrafter"/>
</dbReference>
<dbReference type="AlphaFoldDB" id="A0A8J6QWK3"/>